<dbReference type="InParanoid" id="K7LIC8"/>
<dbReference type="Pfam" id="PF00412">
    <property type="entry name" value="LIM"/>
    <property type="match status" value="1"/>
</dbReference>
<evidence type="ECO:0000256" key="3">
    <source>
        <dbReference type="ARBA" id="ARBA00022723"/>
    </source>
</evidence>
<keyword evidence="7" id="KW-0206">Cytoskeleton</keyword>
<evidence type="ECO:0000256" key="2">
    <source>
        <dbReference type="ARBA" id="ARBA00011385"/>
    </source>
</evidence>
<evidence type="ECO:0000313" key="10">
    <source>
        <dbReference type="EMBL" id="KRH33303.1"/>
    </source>
</evidence>
<dbReference type="Proteomes" id="UP000008827">
    <property type="component" value="Chromosome 10"/>
</dbReference>
<dbReference type="GO" id="GO:0051015">
    <property type="term" value="F:actin filament binding"/>
    <property type="evidence" value="ECO:0007669"/>
    <property type="project" value="UniProtKB-ARBA"/>
</dbReference>
<dbReference type="PaxDb" id="3847-GLYMA10G12890.1"/>
<evidence type="ECO:0000313" key="11">
    <source>
        <dbReference type="EnsemblPlants" id="KRH33303"/>
    </source>
</evidence>
<proteinExistence type="predicted"/>
<dbReference type="HOGENOM" id="CLU_202129_0_0_1"/>
<gene>
    <name evidence="10" type="ORF">GLYMA_10G114300</name>
</gene>
<evidence type="ECO:0000259" key="9">
    <source>
        <dbReference type="PROSITE" id="PS50023"/>
    </source>
</evidence>
<dbReference type="Gene3D" id="2.10.110.10">
    <property type="entry name" value="Cysteine Rich Protein"/>
    <property type="match status" value="1"/>
</dbReference>
<dbReference type="FunFam" id="2.10.110.10:FF:000258">
    <property type="entry name" value="Uncharacterized protein"/>
    <property type="match status" value="1"/>
</dbReference>
<dbReference type="PROSITE" id="PS00478">
    <property type="entry name" value="LIM_DOMAIN_1"/>
    <property type="match status" value="1"/>
</dbReference>
<dbReference type="PROSITE" id="PS50023">
    <property type="entry name" value="LIM_DOMAIN_2"/>
    <property type="match status" value="1"/>
</dbReference>
<protein>
    <recommendedName>
        <fullName evidence="9">LIM zinc-binding domain-containing protein</fullName>
    </recommendedName>
</protein>
<comment type="subunit">
    <text evidence="2">Interacts with F-actin.</text>
</comment>
<evidence type="ECO:0000313" key="12">
    <source>
        <dbReference type="Proteomes" id="UP000008827"/>
    </source>
</evidence>
<evidence type="ECO:0000256" key="8">
    <source>
        <dbReference type="PROSITE-ProRule" id="PRU00125"/>
    </source>
</evidence>
<dbReference type="SMR" id="K7LIC8"/>
<dbReference type="EnsemblPlants" id="KRH33303">
    <property type="protein sequence ID" value="KRH33303"/>
    <property type="gene ID" value="GLYMA_10G114300"/>
</dbReference>
<dbReference type="Gramene" id="KRH33303">
    <property type="protein sequence ID" value="KRH33303"/>
    <property type="gene ID" value="GLYMA_10G114300"/>
</dbReference>
<keyword evidence="12" id="KW-1185">Reference proteome</keyword>
<keyword evidence="3 8" id="KW-0479">Metal-binding</keyword>
<dbReference type="AlphaFoldDB" id="K7LIC8"/>
<dbReference type="PANTHER" id="PTHR24206">
    <property type="entry name" value="OS06G0237300 PROTEIN"/>
    <property type="match status" value="1"/>
</dbReference>
<organism evidence="10">
    <name type="scientific">Glycine max</name>
    <name type="common">Soybean</name>
    <name type="synonym">Glycine hispida</name>
    <dbReference type="NCBI Taxonomy" id="3847"/>
    <lineage>
        <taxon>Eukaryota</taxon>
        <taxon>Viridiplantae</taxon>
        <taxon>Streptophyta</taxon>
        <taxon>Embryophyta</taxon>
        <taxon>Tracheophyta</taxon>
        <taxon>Spermatophyta</taxon>
        <taxon>Magnoliopsida</taxon>
        <taxon>eudicotyledons</taxon>
        <taxon>Gunneridae</taxon>
        <taxon>Pentapetalae</taxon>
        <taxon>rosids</taxon>
        <taxon>fabids</taxon>
        <taxon>Fabales</taxon>
        <taxon>Fabaceae</taxon>
        <taxon>Papilionoideae</taxon>
        <taxon>50 kb inversion clade</taxon>
        <taxon>NPAAA clade</taxon>
        <taxon>indigoferoid/millettioid clade</taxon>
        <taxon>Phaseoleae</taxon>
        <taxon>Glycine</taxon>
        <taxon>Glycine subgen. Soja</taxon>
    </lineage>
</organism>
<feature type="domain" description="LIM zinc-binding" evidence="9">
    <location>
        <begin position="9"/>
        <end position="55"/>
    </location>
</feature>
<dbReference type="OMA" id="HFLTIIY"/>
<evidence type="ECO:0000256" key="4">
    <source>
        <dbReference type="ARBA" id="ARBA00022833"/>
    </source>
</evidence>
<accession>K7LIC8</accession>
<keyword evidence="7" id="KW-0963">Cytoplasm</keyword>
<dbReference type="GO" id="GO:0005856">
    <property type="term" value="C:cytoskeleton"/>
    <property type="evidence" value="ECO:0007669"/>
    <property type="project" value="UniProtKB-SubCell"/>
</dbReference>
<evidence type="ECO:0000256" key="6">
    <source>
        <dbReference type="ARBA" id="ARBA00023203"/>
    </source>
</evidence>
<dbReference type="GO" id="GO:0051017">
    <property type="term" value="P:actin filament bundle assembly"/>
    <property type="evidence" value="ECO:0007669"/>
    <property type="project" value="UniProtKB-ARBA"/>
</dbReference>
<evidence type="ECO:0000256" key="1">
    <source>
        <dbReference type="ARBA" id="ARBA00004245"/>
    </source>
</evidence>
<dbReference type="InterPro" id="IPR001781">
    <property type="entry name" value="Znf_LIM"/>
</dbReference>
<reference evidence="10 11" key="1">
    <citation type="journal article" date="2010" name="Nature">
        <title>Genome sequence of the palaeopolyploid soybean.</title>
        <authorList>
            <person name="Schmutz J."/>
            <person name="Cannon S.B."/>
            <person name="Schlueter J."/>
            <person name="Ma J."/>
            <person name="Mitros T."/>
            <person name="Nelson W."/>
            <person name="Hyten D.L."/>
            <person name="Song Q."/>
            <person name="Thelen J.J."/>
            <person name="Cheng J."/>
            <person name="Xu D."/>
            <person name="Hellsten U."/>
            <person name="May G.D."/>
            <person name="Yu Y."/>
            <person name="Sakurai T."/>
            <person name="Umezawa T."/>
            <person name="Bhattacharyya M.K."/>
            <person name="Sandhu D."/>
            <person name="Valliyodan B."/>
            <person name="Lindquist E."/>
            <person name="Peto M."/>
            <person name="Grant D."/>
            <person name="Shu S."/>
            <person name="Goodstein D."/>
            <person name="Barry K."/>
            <person name="Futrell-Griggs M."/>
            <person name="Abernathy B."/>
            <person name="Du J."/>
            <person name="Tian Z."/>
            <person name="Zhu L."/>
            <person name="Gill N."/>
            <person name="Joshi T."/>
            <person name="Libault M."/>
            <person name="Sethuraman A."/>
            <person name="Zhang X.-C."/>
            <person name="Shinozaki K."/>
            <person name="Nguyen H.T."/>
            <person name="Wing R.A."/>
            <person name="Cregan P."/>
            <person name="Specht J."/>
            <person name="Grimwood J."/>
            <person name="Rokhsar D."/>
            <person name="Stacey G."/>
            <person name="Shoemaker R.C."/>
            <person name="Jackson S.A."/>
        </authorList>
    </citation>
    <scope>NUCLEOTIDE SEQUENCE</scope>
    <source>
        <strain evidence="11">cv. Williams 82</strain>
        <tissue evidence="10">Callus</tissue>
    </source>
</reference>
<sequence length="55" mass="6077">MASFAGTTQKCKACEKAVYLVDQLTADNKIYHKSCFRCYHCKGTLKNTPRASSSA</sequence>
<keyword evidence="4 8" id="KW-0862">Zinc</keyword>
<name>K7LIC8_SOYBN</name>
<dbReference type="SUPFAM" id="SSF57716">
    <property type="entry name" value="Glucocorticoid receptor-like (DNA-binding domain)"/>
    <property type="match status" value="1"/>
</dbReference>
<keyword evidence="6" id="KW-0009">Actin-binding</keyword>
<keyword evidence="5 8" id="KW-0440">LIM domain</keyword>
<evidence type="ECO:0000256" key="7">
    <source>
        <dbReference type="ARBA" id="ARBA00023212"/>
    </source>
</evidence>
<reference evidence="10" key="3">
    <citation type="submission" date="2018-07" db="EMBL/GenBank/DDBJ databases">
        <title>WGS assembly of Glycine max.</title>
        <authorList>
            <person name="Schmutz J."/>
            <person name="Cannon S."/>
            <person name="Schlueter J."/>
            <person name="Ma J."/>
            <person name="Mitros T."/>
            <person name="Nelson W."/>
            <person name="Hyten D."/>
            <person name="Song Q."/>
            <person name="Thelen J."/>
            <person name="Cheng J."/>
            <person name="Xu D."/>
            <person name="Hellsten U."/>
            <person name="May G."/>
            <person name="Yu Y."/>
            <person name="Sakurai T."/>
            <person name="Umezawa T."/>
            <person name="Bhattacharyya M."/>
            <person name="Sandhu D."/>
            <person name="Valliyodan B."/>
            <person name="Lindquist E."/>
            <person name="Peto M."/>
            <person name="Grant D."/>
            <person name="Shu S."/>
            <person name="Goodstein D."/>
            <person name="Barry K."/>
            <person name="Futrell-Griggs M."/>
            <person name="Abernathy B."/>
            <person name="Du J."/>
            <person name="Tian Z."/>
            <person name="Zhu L."/>
            <person name="Gill N."/>
            <person name="Joshi T."/>
            <person name="Libault M."/>
            <person name="Sethuraman A."/>
            <person name="Zhang X."/>
            <person name="Shinozaki K."/>
            <person name="Nguyen H."/>
            <person name="Wing R."/>
            <person name="Cregan P."/>
            <person name="Specht J."/>
            <person name="Grimwood J."/>
            <person name="Rokhsar D."/>
            <person name="Stacey G."/>
            <person name="Shoemaker R."/>
            <person name="Jackson S."/>
        </authorList>
    </citation>
    <scope>NUCLEOTIDE SEQUENCE</scope>
    <source>
        <tissue evidence="10">Callus</tissue>
    </source>
</reference>
<dbReference type="GO" id="GO:0046872">
    <property type="term" value="F:metal ion binding"/>
    <property type="evidence" value="ECO:0007669"/>
    <property type="project" value="UniProtKB-KW"/>
</dbReference>
<dbReference type="eggNOG" id="KOG1700">
    <property type="taxonomic scope" value="Eukaryota"/>
</dbReference>
<reference evidence="11" key="2">
    <citation type="submission" date="2018-02" db="UniProtKB">
        <authorList>
            <consortium name="EnsemblPlants"/>
        </authorList>
    </citation>
    <scope>IDENTIFICATION</scope>
    <source>
        <strain evidence="11">Williams 82</strain>
    </source>
</reference>
<evidence type="ECO:0000256" key="5">
    <source>
        <dbReference type="ARBA" id="ARBA00023038"/>
    </source>
</evidence>
<dbReference type="EMBL" id="CM000843">
    <property type="protein sequence ID" value="KRH33303.1"/>
    <property type="molecule type" value="Genomic_DNA"/>
</dbReference>
<comment type="subcellular location">
    <subcellularLocation>
        <location evidence="1">Cytoplasm</location>
        <location evidence="1">Cytoskeleton</location>
    </subcellularLocation>
</comment>